<evidence type="ECO:0000256" key="1">
    <source>
        <dbReference type="ARBA" id="ARBA00022553"/>
    </source>
</evidence>
<dbReference type="Proteomes" id="UP000245790">
    <property type="component" value="Unassembled WGS sequence"/>
</dbReference>
<dbReference type="OrthoDB" id="9800897at2"/>
<organism evidence="4 5">
    <name type="scientific">Pleionea mediterranea</name>
    <dbReference type="NCBI Taxonomy" id="523701"/>
    <lineage>
        <taxon>Bacteria</taxon>
        <taxon>Pseudomonadati</taxon>
        <taxon>Pseudomonadota</taxon>
        <taxon>Gammaproteobacteria</taxon>
        <taxon>Oceanospirillales</taxon>
        <taxon>Pleioneaceae</taxon>
        <taxon>Pleionea</taxon>
    </lineage>
</organism>
<evidence type="ECO:0000313" key="5">
    <source>
        <dbReference type="Proteomes" id="UP000245790"/>
    </source>
</evidence>
<evidence type="ECO:0000256" key="2">
    <source>
        <dbReference type="PROSITE-ProRule" id="PRU00169"/>
    </source>
</evidence>
<comment type="caution">
    <text evidence="2">Lacks conserved residue(s) required for the propagation of feature annotation.</text>
</comment>
<feature type="modified residue" description="4-aspartylphosphate" evidence="2">
    <location>
        <position position="197"/>
    </location>
</feature>
<accession>A0A316FKI9</accession>
<feature type="domain" description="Response regulatory" evidence="3">
    <location>
        <begin position="10"/>
        <end position="127"/>
    </location>
</feature>
<sequence>MSKLLVSDLTILLVEPSSTQSKIIINNLADAGVEKVDAVSGGNQALEYLKHTQPDLIVSSMYFEDMTAFELVKYIREHDKLNRLPFMLVSSEIRFGRIDPIKQAGVVAILPKPFDHEALQTALKNTLHFLEPDELELDNYDPTTLRVLVVDDSKLARTFIIKTLQGLGVQNFIEAEDGQAAIDLLKQNSDFDLIVSDYNMPEVDGKQLVQYIRSNELISHIPVLMVTSEQNRAVLNNIEQIGVSAICDKPFEPDHVKQLLATVLS</sequence>
<dbReference type="InterPro" id="IPR001789">
    <property type="entry name" value="Sig_transdc_resp-reg_receiver"/>
</dbReference>
<dbReference type="Gene3D" id="3.40.50.2300">
    <property type="match status" value="2"/>
</dbReference>
<reference evidence="4 5" key="1">
    <citation type="submission" date="2018-05" db="EMBL/GenBank/DDBJ databases">
        <title>Genomic Encyclopedia of Type Strains, Phase IV (KMG-IV): sequencing the most valuable type-strain genomes for metagenomic binning, comparative biology and taxonomic classification.</title>
        <authorList>
            <person name="Goeker M."/>
        </authorList>
    </citation>
    <scope>NUCLEOTIDE SEQUENCE [LARGE SCALE GENOMIC DNA]</scope>
    <source>
        <strain evidence="4 5">DSM 25350</strain>
    </source>
</reference>
<dbReference type="InterPro" id="IPR011006">
    <property type="entry name" value="CheY-like_superfamily"/>
</dbReference>
<dbReference type="PROSITE" id="PS50110">
    <property type="entry name" value="RESPONSE_REGULATORY"/>
    <property type="match status" value="2"/>
</dbReference>
<name>A0A316FKI9_9GAMM</name>
<dbReference type="GO" id="GO:0000160">
    <property type="term" value="P:phosphorelay signal transduction system"/>
    <property type="evidence" value="ECO:0007669"/>
    <property type="project" value="InterPro"/>
</dbReference>
<keyword evidence="5" id="KW-1185">Reference proteome</keyword>
<evidence type="ECO:0000313" key="4">
    <source>
        <dbReference type="EMBL" id="PWK49224.1"/>
    </source>
</evidence>
<keyword evidence="1 2" id="KW-0597">Phosphoprotein</keyword>
<dbReference type="PANTHER" id="PTHR44591">
    <property type="entry name" value="STRESS RESPONSE REGULATOR PROTEIN 1"/>
    <property type="match status" value="1"/>
</dbReference>
<feature type="domain" description="Response regulatory" evidence="3">
    <location>
        <begin position="146"/>
        <end position="264"/>
    </location>
</feature>
<dbReference type="SUPFAM" id="SSF52172">
    <property type="entry name" value="CheY-like"/>
    <property type="match status" value="2"/>
</dbReference>
<dbReference type="Pfam" id="PF00072">
    <property type="entry name" value="Response_reg"/>
    <property type="match status" value="2"/>
</dbReference>
<evidence type="ECO:0000259" key="3">
    <source>
        <dbReference type="PROSITE" id="PS50110"/>
    </source>
</evidence>
<protein>
    <submittedName>
        <fullName evidence="4">Two-component system chemotaxis response regulator CheY</fullName>
    </submittedName>
</protein>
<comment type="caution">
    <text evidence="4">The sequence shown here is derived from an EMBL/GenBank/DDBJ whole genome shotgun (WGS) entry which is preliminary data.</text>
</comment>
<proteinExistence type="predicted"/>
<dbReference type="RefSeq" id="WP_109764022.1">
    <property type="nucleotide sequence ID" value="NZ_QGGU01000008.1"/>
</dbReference>
<gene>
    <name evidence="4" type="ORF">C8D97_108134</name>
</gene>
<dbReference type="SMART" id="SM00448">
    <property type="entry name" value="REC"/>
    <property type="match status" value="2"/>
</dbReference>
<dbReference type="EMBL" id="QGGU01000008">
    <property type="protein sequence ID" value="PWK49224.1"/>
    <property type="molecule type" value="Genomic_DNA"/>
</dbReference>
<dbReference type="InterPro" id="IPR050595">
    <property type="entry name" value="Bact_response_regulator"/>
</dbReference>
<dbReference type="AlphaFoldDB" id="A0A316FKI9"/>
<dbReference type="PANTHER" id="PTHR44591:SF3">
    <property type="entry name" value="RESPONSE REGULATORY DOMAIN-CONTAINING PROTEIN"/>
    <property type="match status" value="1"/>
</dbReference>